<dbReference type="EMBL" id="JAKIXB020000021">
    <property type="protein sequence ID" value="KAL1599202.1"/>
    <property type="molecule type" value="Genomic_DNA"/>
</dbReference>
<comment type="caution">
    <text evidence="1">The sequence shown here is derived from an EMBL/GenBank/DDBJ whole genome shotgun (WGS) entry which is preliminary data.</text>
</comment>
<reference evidence="1 2" key="1">
    <citation type="submission" date="2024-02" db="EMBL/GenBank/DDBJ databases">
        <title>De novo assembly and annotation of 12 fungi associated with fruit tree decline syndrome in Ontario, Canada.</title>
        <authorList>
            <person name="Sulman M."/>
            <person name="Ellouze W."/>
            <person name="Ilyukhin E."/>
        </authorList>
    </citation>
    <scope>NUCLEOTIDE SEQUENCE [LARGE SCALE GENOMIC DNA]</scope>
    <source>
        <strain evidence="1 2">M97-236</strain>
    </source>
</reference>
<dbReference type="Proteomes" id="UP001521222">
    <property type="component" value="Unassembled WGS sequence"/>
</dbReference>
<proteinExistence type="predicted"/>
<keyword evidence="2" id="KW-1185">Reference proteome</keyword>
<name>A0ABR3R5C0_9PLEO</name>
<dbReference type="PANTHER" id="PTHR36681">
    <property type="entry name" value="NUCLEAR GTPASE, GERMINAL CENTER-ASSOCIATED, TANDEM DUPLICATE 3"/>
    <property type="match status" value="1"/>
</dbReference>
<accession>A0ABR3R5C0</accession>
<dbReference type="PANTHER" id="PTHR36681:SF3">
    <property type="entry name" value="NUCLEAR GTPASE, GERMINAL CENTER-ASSOCIATED, TANDEM DUPLICATE 3"/>
    <property type="match status" value="1"/>
</dbReference>
<protein>
    <submittedName>
        <fullName evidence="1">Uncharacterized protein</fullName>
    </submittedName>
</protein>
<sequence>MRQLFNSFRKQINKLQEAPFPELKHYLASVEVIAEQGTEERSLLRDYRDYLLKEARTAYIEREARIVRSSLQDKGVDILSVSAREYSMCLDAGQEDEKAKLTPEATGLPSLRRYLFSLPAQTNYRTLHCHVFETLPDIVAQIQRILEKFDDDDGYTKMREYLADQLPRLRASIERLAESLPTERVVRPFDGAEATSRINSGLIAAVQALAAPVVDYPTFAKMLKENGIPTNGAGQGLNFNQEILNAMIQFIDGWHAKMQIQTENLAAEFGAPIQAVLKDLKGHVQDYEGNPELKRRAGELLETTTRRIGMAHGKMTVELQRTLRDNQLLFSTEVNVKCPVALEMRDIYRNVLLRQITQPGKGSYARQRAHLLESLT</sequence>
<gene>
    <name evidence="1" type="ORF">SLS59_006654</name>
</gene>
<evidence type="ECO:0000313" key="1">
    <source>
        <dbReference type="EMBL" id="KAL1599202.1"/>
    </source>
</evidence>
<organism evidence="1 2">
    <name type="scientific">Nothophoma quercina</name>
    <dbReference type="NCBI Taxonomy" id="749835"/>
    <lineage>
        <taxon>Eukaryota</taxon>
        <taxon>Fungi</taxon>
        <taxon>Dikarya</taxon>
        <taxon>Ascomycota</taxon>
        <taxon>Pezizomycotina</taxon>
        <taxon>Dothideomycetes</taxon>
        <taxon>Pleosporomycetidae</taxon>
        <taxon>Pleosporales</taxon>
        <taxon>Pleosporineae</taxon>
        <taxon>Didymellaceae</taxon>
        <taxon>Nothophoma</taxon>
    </lineage>
</organism>
<evidence type="ECO:0000313" key="2">
    <source>
        <dbReference type="Proteomes" id="UP001521222"/>
    </source>
</evidence>